<protein>
    <recommendedName>
        <fullName evidence="4">DUF11 domain-containing protein</fullName>
    </recommendedName>
</protein>
<sequence>MHPLLAPVLAAAVIAAGPADLRVIPMNPDPAPAGGITTVHAFVANNGPNTAGAFTITVHAPAGAHVQQPTFPGPDRCTLDDADVEVVCSFPAGLEALRSATALVPLQLDDDVSGVLRGGRVTVRSAEDPDHRNDSAPYEVRVSE</sequence>
<feature type="region of interest" description="Disordered" evidence="1">
    <location>
        <begin position="125"/>
        <end position="144"/>
    </location>
</feature>
<proteinExistence type="predicted"/>
<evidence type="ECO:0000313" key="2">
    <source>
        <dbReference type="EMBL" id="TWF96518.1"/>
    </source>
</evidence>
<evidence type="ECO:0000313" key="3">
    <source>
        <dbReference type="Proteomes" id="UP000317940"/>
    </source>
</evidence>
<reference evidence="2 3" key="1">
    <citation type="submission" date="2019-06" db="EMBL/GenBank/DDBJ databases">
        <title>Sequencing the genomes of 1000 actinobacteria strains.</title>
        <authorList>
            <person name="Klenk H.-P."/>
        </authorList>
    </citation>
    <scope>NUCLEOTIDE SEQUENCE [LARGE SCALE GENOMIC DNA]</scope>
    <source>
        <strain evidence="2 3">DSM 44826</strain>
    </source>
</reference>
<evidence type="ECO:0008006" key="4">
    <source>
        <dbReference type="Google" id="ProtNLM"/>
    </source>
</evidence>
<evidence type="ECO:0000256" key="1">
    <source>
        <dbReference type="SAM" id="MobiDB-lite"/>
    </source>
</evidence>
<dbReference type="EMBL" id="VIWT01000001">
    <property type="protein sequence ID" value="TWF96518.1"/>
    <property type="molecule type" value="Genomic_DNA"/>
</dbReference>
<dbReference type="Proteomes" id="UP000317940">
    <property type="component" value="Unassembled WGS sequence"/>
</dbReference>
<feature type="compositionally biased region" description="Basic and acidic residues" evidence="1">
    <location>
        <begin position="125"/>
        <end position="134"/>
    </location>
</feature>
<gene>
    <name evidence="2" type="ORF">FHX73_11290</name>
</gene>
<accession>A0A561UAX5</accession>
<dbReference type="RefSeq" id="WP_145902864.1">
    <property type="nucleotide sequence ID" value="NZ_BAAAMZ010000004.1"/>
</dbReference>
<dbReference type="AlphaFoldDB" id="A0A561UAX5"/>
<name>A0A561UAX5_9ACTN</name>
<comment type="caution">
    <text evidence="2">The sequence shown here is derived from an EMBL/GenBank/DDBJ whole genome shotgun (WGS) entry which is preliminary data.</text>
</comment>
<dbReference type="OrthoDB" id="3854958at2"/>
<organism evidence="2 3">
    <name type="scientific">Kitasatospora viridis</name>
    <dbReference type="NCBI Taxonomy" id="281105"/>
    <lineage>
        <taxon>Bacteria</taxon>
        <taxon>Bacillati</taxon>
        <taxon>Actinomycetota</taxon>
        <taxon>Actinomycetes</taxon>
        <taxon>Kitasatosporales</taxon>
        <taxon>Streptomycetaceae</taxon>
        <taxon>Kitasatospora</taxon>
    </lineage>
</organism>
<keyword evidence="3" id="KW-1185">Reference proteome</keyword>